<dbReference type="RefSeq" id="WP_237603590.1">
    <property type="nucleotide sequence ID" value="NZ_JAIRBA010000026.1"/>
</dbReference>
<proteinExistence type="predicted"/>
<gene>
    <name evidence="1" type="ORF">K8089_12310</name>
</gene>
<dbReference type="EMBL" id="JAIRBA010000026">
    <property type="protein sequence ID" value="MCG2419806.1"/>
    <property type="molecule type" value="Genomic_DNA"/>
</dbReference>
<reference evidence="1" key="1">
    <citation type="submission" date="2021-09" db="EMBL/GenBank/DDBJ databases">
        <title>Genome of Aequorivita sp. strain F47161.</title>
        <authorList>
            <person name="Wang Y."/>
        </authorList>
    </citation>
    <scope>NUCLEOTIDE SEQUENCE</scope>
    <source>
        <strain evidence="1">F47161</strain>
    </source>
</reference>
<name>A0A9X1QXR1_9FLAO</name>
<evidence type="ECO:0000313" key="1">
    <source>
        <dbReference type="EMBL" id="MCG2419806.1"/>
    </source>
</evidence>
<keyword evidence="2" id="KW-1185">Reference proteome</keyword>
<accession>A0A9X1QXR1</accession>
<sequence length="161" mass="17600">MKYIIFITVLFFSYSVIAQEEVYSNTFVRIYNLDGKKINKGRIKTISKTSIELYLKEETIEIPLHKIGKIKTRRSGGNNIAKGAIIGGGSLALVGLLSGDDDKGIIYFSASDKSMMGLIGGGFIGGMVGGITAIFKKADTYIIDANKLNLERFKEAMTISE</sequence>
<organism evidence="1 2">
    <name type="scientific">Aequorivita vitellina</name>
    <dbReference type="NCBI Taxonomy" id="2874475"/>
    <lineage>
        <taxon>Bacteria</taxon>
        <taxon>Pseudomonadati</taxon>
        <taxon>Bacteroidota</taxon>
        <taxon>Flavobacteriia</taxon>
        <taxon>Flavobacteriales</taxon>
        <taxon>Flavobacteriaceae</taxon>
        <taxon>Aequorivita</taxon>
    </lineage>
</organism>
<dbReference type="Proteomes" id="UP001139461">
    <property type="component" value="Unassembled WGS sequence"/>
</dbReference>
<dbReference type="AlphaFoldDB" id="A0A9X1QXR1"/>
<protein>
    <submittedName>
        <fullName evidence="1">Uncharacterized protein</fullName>
    </submittedName>
</protein>
<evidence type="ECO:0000313" key="2">
    <source>
        <dbReference type="Proteomes" id="UP001139461"/>
    </source>
</evidence>
<comment type="caution">
    <text evidence="1">The sequence shown here is derived from an EMBL/GenBank/DDBJ whole genome shotgun (WGS) entry which is preliminary data.</text>
</comment>